<feature type="domain" description="Ppx/GppA phosphatase N-terminal" evidence="1">
    <location>
        <begin position="38"/>
        <end position="307"/>
    </location>
</feature>
<sequence>MVATIVPAGNAAHRHLAIIDIGSNSIRLVVYDGRIRTPVALFNEKAVCALGQGLGQSGRLNPQGAEEAIGVLARFVRLARAMAVDVLDILATAAVRDALDGAEFVAAVERRCGAPVTVLTGEEEAHLAAMGVLCSAPQADGMVADLGGGSLELVALDHGRFAGPHATMPLGVLRLSEASGNVRSRAEDLIEKQFRNIDWWQWAKDRPLYAVGGAWRALARLCLAQTGHPLHVLDNYSLERNESLRLIELISNQSRKSLEKIPGLSKKRVPHLPVAALLLEKVIEYARPSRLIFSVYGMREGQFYKRLPPDVQWQDPLIASCSDMAQTAGRFPEHGEEMLEWMAALFRNETESQGRLRYAACLLGDVFWNEHPDYRAEQAFLRVFRLPFMGLGHQDRAALALAIHARYEGDGDLPEAADARNLLSEEEQRRARIIGLALRLGHSISGGVPGLLRTTRLFGDGDVLVLEVPAGDPAFQPDLMDRRYDRLAKTAGFDHFEIRKV</sequence>
<comment type="caution">
    <text evidence="3">The sequence shown here is derived from an EMBL/GenBank/DDBJ whole genome shotgun (WGS) entry which is preliminary data.</text>
</comment>
<dbReference type="SUPFAM" id="SSF109604">
    <property type="entry name" value="HD-domain/PDEase-like"/>
    <property type="match status" value="1"/>
</dbReference>
<dbReference type="CDD" id="cd24052">
    <property type="entry name" value="ASKHA_NBD_HpPPX-GppA-like"/>
    <property type="match status" value="1"/>
</dbReference>
<evidence type="ECO:0000259" key="2">
    <source>
        <dbReference type="Pfam" id="PF21697"/>
    </source>
</evidence>
<dbReference type="Gene3D" id="3.30.420.150">
    <property type="entry name" value="Exopolyphosphatase. Domain 2"/>
    <property type="match status" value="1"/>
</dbReference>
<organism evidence="3 4">
    <name type="scientific">Telmatospirillum siberiense</name>
    <dbReference type="NCBI Taxonomy" id="382514"/>
    <lineage>
        <taxon>Bacteria</taxon>
        <taxon>Pseudomonadati</taxon>
        <taxon>Pseudomonadota</taxon>
        <taxon>Alphaproteobacteria</taxon>
        <taxon>Rhodospirillales</taxon>
        <taxon>Rhodospirillaceae</taxon>
        <taxon>Telmatospirillum</taxon>
    </lineage>
</organism>
<evidence type="ECO:0000313" key="3">
    <source>
        <dbReference type="EMBL" id="PKU23968.1"/>
    </source>
</evidence>
<dbReference type="InterPro" id="IPR048951">
    <property type="entry name" value="Ppx_C"/>
</dbReference>
<gene>
    <name evidence="3" type="ORF">CWS72_13960</name>
</gene>
<dbReference type="SUPFAM" id="SSF53067">
    <property type="entry name" value="Actin-like ATPase domain"/>
    <property type="match status" value="2"/>
</dbReference>
<dbReference type="AlphaFoldDB" id="A0A2N3PU95"/>
<evidence type="ECO:0000313" key="4">
    <source>
        <dbReference type="Proteomes" id="UP000233293"/>
    </source>
</evidence>
<accession>A0A2N3PU95</accession>
<feature type="domain" description="Exopolyphosphatase C-terminal" evidence="2">
    <location>
        <begin position="317"/>
        <end position="492"/>
    </location>
</feature>
<keyword evidence="4" id="KW-1185">Reference proteome</keyword>
<dbReference type="Pfam" id="PF21697">
    <property type="entry name" value="Ppx_C"/>
    <property type="match status" value="1"/>
</dbReference>
<dbReference type="EMBL" id="PIUM01000015">
    <property type="protein sequence ID" value="PKU23968.1"/>
    <property type="molecule type" value="Genomic_DNA"/>
</dbReference>
<dbReference type="InterPro" id="IPR043129">
    <property type="entry name" value="ATPase_NBD"/>
</dbReference>
<evidence type="ECO:0000259" key="1">
    <source>
        <dbReference type="Pfam" id="PF02541"/>
    </source>
</evidence>
<proteinExistence type="predicted"/>
<dbReference type="RefSeq" id="WP_101251229.1">
    <property type="nucleotide sequence ID" value="NZ_PIUM01000015.1"/>
</dbReference>
<dbReference type="InterPro" id="IPR003695">
    <property type="entry name" value="Ppx_GppA_N"/>
</dbReference>
<name>A0A2N3PU95_9PROT</name>
<dbReference type="InterPro" id="IPR050273">
    <property type="entry name" value="GppA/Ppx_hydrolase"/>
</dbReference>
<dbReference type="GO" id="GO:0016462">
    <property type="term" value="F:pyrophosphatase activity"/>
    <property type="evidence" value="ECO:0007669"/>
    <property type="project" value="TreeGrafter"/>
</dbReference>
<dbReference type="PANTHER" id="PTHR30005:SF0">
    <property type="entry name" value="RETROGRADE REGULATION PROTEIN 2"/>
    <property type="match status" value="1"/>
</dbReference>
<dbReference type="PANTHER" id="PTHR30005">
    <property type="entry name" value="EXOPOLYPHOSPHATASE"/>
    <property type="match status" value="1"/>
</dbReference>
<dbReference type="Gene3D" id="3.30.420.40">
    <property type="match status" value="1"/>
</dbReference>
<dbReference type="Gene3D" id="1.10.3210.10">
    <property type="entry name" value="Hypothetical protein af1432"/>
    <property type="match status" value="1"/>
</dbReference>
<protein>
    <submittedName>
        <fullName evidence="3">Exopolyphosphatase</fullName>
    </submittedName>
</protein>
<dbReference type="OrthoDB" id="3698573at2"/>
<dbReference type="Pfam" id="PF02541">
    <property type="entry name" value="Ppx-GppA"/>
    <property type="match status" value="1"/>
</dbReference>
<reference evidence="4" key="1">
    <citation type="submission" date="2017-12" db="EMBL/GenBank/DDBJ databases">
        <title>Draft genome sequence of Telmatospirillum siberiense 26-4b1T, an acidotolerant peatland alphaproteobacterium potentially involved in sulfur cycling.</title>
        <authorList>
            <person name="Hausmann B."/>
            <person name="Pjevac P."/>
            <person name="Schreck K."/>
            <person name="Herbold C.W."/>
            <person name="Daims H."/>
            <person name="Wagner M."/>
            <person name="Pester M."/>
            <person name="Loy A."/>
        </authorList>
    </citation>
    <scope>NUCLEOTIDE SEQUENCE [LARGE SCALE GENOMIC DNA]</scope>
    <source>
        <strain evidence="4">26-4b1</strain>
    </source>
</reference>
<dbReference type="Proteomes" id="UP000233293">
    <property type="component" value="Unassembled WGS sequence"/>
</dbReference>